<protein>
    <submittedName>
        <fullName evidence="7">Tail-specific protease</fullName>
    </submittedName>
</protein>
<dbReference type="InterPro" id="IPR040573">
    <property type="entry name" value="TSP_N"/>
</dbReference>
<dbReference type="NCBIfam" id="TIGR00225">
    <property type="entry name" value="prc"/>
    <property type="match status" value="1"/>
</dbReference>
<proteinExistence type="inferred from homology"/>
<dbReference type="Gene3D" id="3.30.750.44">
    <property type="match status" value="1"/>
</dbReference>
<evidence type="ECO:0000256" key="3">
    <source>
        <dbReference type="ARBA" id="ARBA00022801"/>
    </source>
</evidence>
<dbReference type="GO" id="GO:0008236">
    <property type="term" value="F:serine-type peptidase activity"/>
    <property type="evidence" value="ECO:0007669"/>
    <property type="project" value="UniProtKB-KW"/>
</dbReference>
<dbReference type="GO" id="GO:0030288">
    <property type="term" value="C:outer membrane-bounded periplasmic space"/>
    <property type="evidence" value="ECO:0007669"/>
    <property type="project" value="TreeGrafter"/>
</dbReference>
<evidence type="ECO:0000256" key="1">
    <source>
        <dbReference type="ARBA" id="ARBA00009179"/>
    </source>
</evidence>
<dbReference type="InterPro" id="IPR005151">
    <property type="entry name" value="Tail-specific_protease"/>
</dbReference>
<organism evidence="7 8">
    <name type="scientific">Billgrantia tianxiuensis</name>
    <dbReference type="NCBI Taxonomy" id="2497861"/>
    <lineage>
        <taxon>Bacteria</taxon>
        <taxon>Pseudomonadati</taxon>
        <taxon>Pseudomonadota</taxon>
        <taxon>Gammaproteobacteria</taxon>
        <taxon>Oceanospirillales</taxon>
        <taxon>Halomonadaceae</taxon>
        <taxon>Billgrantia</taxon>
    </lineage>
</organism>
<keyword evidence="2 5" id="KW-0645">Protease</keyword>
<dbReference type="Gene3D" id="2.30.42.10">
    <property type="match status" value="1"/>
</dbReference>
<feature type="domain" description="PDZ" evidence="6">
    <location>
        <begin position="222"/>
        <end position="299"/>
    </location>
</feature>
<evidence type="ECO:0000256" key="5">
    <source>
        <dbReference type="RuleBase" id="RU004404"/>
    </source>
</evidence>
<dbReference type="Pfam" id="PF00595">
    <property type="entry name" value="PDZ"/>
    <property type="match status" value="1"/>
</dbReference>
<accession>A0A6I6SNG3</accession>
<dbReference type="GO" id="GO:0006508">
    <property type="term" value="P:proteolysis"/>
    <property type="evidence" value="ECO:0007669"/>
    <property type="project" value="UniProtKB-KW"/>
</dbReference>
<dbReference type="AlphaFoldDB" id="A0A6I6SNG3"/>
<dbReference type="SMART" id="SM00245">
    <property type="entry name" value="TSPc"/>
    <property type="match status" value="1"/>
</dbReference>
<dbReference type="SUPFAM" id="SSF52096">
    <property type="entry name" value="ClpP/crotonase"/>
    <property type="match status" value="1"/>
</dbReference>
<dbReference type="SMART" id="SM00228">
    <property type="entry name" value="PDZ"/>
    <property type="match status" value="1"/>
</dbReference>
<dbReference type="Proteomes" id="UP000464013">
    <property type="component" value="Chromosome"/>
</dbReference>
<keyword evidence="8" id="KW-1185">Reference proteome</keyword>
<dbReference type="GO" id="GO:0007165">
    <property type="term" value="P:signal transduction"/>
    <property type="evidence" value="ECO:0007669"/>
    <property type="project" value="TreeGrafter"/>
</dbReference>
<dbReference type="SUPFAM" id="SSF50156">
    <property type="entry name" value="PDZ domain-like"/>
    <property type="match status" value="1"/>
</dbReference>
<dbReference type="GO" id="GO:0004175">
    <property type="term" value="F:endopeptidase activity"/>
    <property type="evidence" value="ECO:0007669"/>
    <property type="project" value="TreeGrafter"/>
</dbReference>
<evidence type="ECO:0000256" key="4">
    <source>
        <dbReference type="ARBA" id="ARBA00022825"/>
    </source>
</evidence>
<dbReference type="InterPro" id="IPR020992">
    <property type="entry name" value="Tail_Prtase_C"/>
</dbReference>
<dbReference type="InterPro" id="IPR036034">
    <property type="entry name" value="PDZ_sf"/>
</dbReference>
<evidence type="ECO:0000259" key="6">
    <source>
        <dbReference type="PROSITE" id="PS50106"/>
    </source>
</evidence>
<evidence type="ECO:0000313" key="7">
    <source>
        <dbReference type="EMBL" id="QHC52159.1"/>
    </source>
</evidence>
<reference evidence="7 8" key="1">
    <citation type="submission" date="2019-01" db="EMBL/GenBank/DDBJ databases">
        <title>Complete genome of a denitifying bacterium Halomons sp. BC-M4-5.</title>
        <authorList>
            <person name="Wang L."/>
            <person name="Shao Z."/>
        </authorList>
    </citation>
    <scope>NUCLEOTIDE SEQUENCE [LARGE SCALE GENOMIC DNA]</scope>
    <source>
        <strain evidence="7 8">BC-M4-5</strain>
    </source>
</reference>
<dbReference type="InterPro" id="IPR004447">
    <property type="entry name" value="Peptidase_S41A"/>
</dbReference>
<evidence type="ECO:0000256" key="2">
    <source>
        <dbReference type="ARBA" id="ARBA00022670"/>
    </source>
</evidence>
<dbReference type="PROSITE" id="PS50106">
    <property type="entry name" value="PDZ"/>
    <property type="match status" value="1"/>
</dbReference>
<sequence length="675" mass="76113">MTLVLLLSCAQLALAQIQPGDAQRQAAVEVAESLRYGHYADAALDDAWSQLAFERYLDILDGQRAFLLESDIEEFRHLEERIDDMLFEGDLTSVYQLYQRYHDRAESRFEWLLSALDQGLNFTYETDMRLDLDRRDADWATSEAELDDLWRKRLKNAALTLDISGQDEEQVTNNLRQRYEGQLSRLRQTNGEDVFGLFMAAVTSSIDPHTEYLSPRQGESFDIQMRLSLEGIGAMLQSDGEYVKVTSLVPGGPADRAGVLEPADRIVGVGQEDEDEVVNVVGMRLDEVVDLIRGPKGTVVRLEVVPAEAVDMTRSHTIEITRDTVDLEEQAARGEIVEVERDDGIKRIGVITIPTFYVDFDAWQSGAEEFRSTTRDVAREVERLKAEGIDGIMLDLRNNGGGALQEANSLLGLFIDRGPTVQVRDARGRISLYGDTETGTLYDGPLAVLVNRLSASASEIFAGAIQDYGRGLVLGSSTFGKGTVQTLNDLSHGQIKLTRAKFYRISGESTQHRGVEPDILFPDMIDPDRIGESSLDNALEWDTVQAVQYRHYGEPWEYLETLRSRHRERADSHPNFVYLKERVELARRMREEHTSVSLDREQRQREVEARDAEQLALENRRREALGLEPLDELIDARGEEEGEEDEPVDRVQVVEAAAILADYAELTQRRLAGRS</sequence>
<evidence type="ECO:0000313" key="8">
    <source>
        <dbReference type="Proteomes" id="UP000464013"/>
    </source>
</evidence>
<name>A0A6I6SNG3_9GAMM</name>
<dbReference type="KEGG" id="htx:EKK97_15265"/>
<dbReference type="Gene3D" id="3.90.226.10">
    <property type="entry name" value="2-enoyl-CoA Hydratase, Chain A, domain 1"/>
    <property type="match status" value="1"/>
</dbReference>
<dbReference type="Pfam" id="PF11818">
    <property type="entry name" value="DUF3340"/>
    <property type="match status" value="1"/>
</dbReference>
<gene>
    <name evidence="7" type="ORF">EKK97_15265</name>
</gene>
<keyword evidence="3 5" id="KW-0378">Hydrolase</keyword>
<dbReference type="InterPro" id="IPR001478">
    <property type="entry name" value="PDZ"/>
</dbReference>
<dbReference type="FunFam" id="3.90.226.10:FF:000090">
    <property type="entry name" value="Tail-specific protease"/>
    <property type="match status" value="1"/>
</dbReference>
<dbReference type="InterPro" id="IPR029045">
    <property type="entry name" value="ClpP/crotonase-like_dom_sf"/>
</dbReference>
<dbReference type="Pfam" id="PF17804">
    <property type="entry name" value="TSP_NTD"/>
    <property type="match status" value="1"/>
</dbReference>
<keyword evidence="4 5" id="KW-0720">Serine protease</keyword>
<dbReference type="CDD" id="cd06782">
    <property type="entry name" value="cpPDZ_CPP-like"/>
    <property type="match status" value="1"/>
</dbReference>
<dbReference type="PANTHER" id="PTHR32060:SF22">
    <property type="entry name" value="CARBOXYL-TERMINAL-PROCESSING PEPTIDASE 3, CHLOROPLASTIC"/>
    <property type="match status" value="1"/>
</dbReference>
<dbReference type="PANTHER" id="PTHR32060">
    <property type="entry name" value="TAIL-SPECIFIC PROTEASE"/>
    <property type="match status" value="1"/>
</dbReference>
<dbReference type="EMBL" id="CP035042">
    <property type="protein sequence ID" value="QHC52159.1"/>
    <property type="molecule type" value="Genomic_DNA"/>
</dbReference>
<dbReference type="Pfam" id="PF03572">
    <property type="entry name" value="Peptidase_S41"/>
    <property type="match status" value="1"/>
</dbReference>
<dbReference type="CDD" id="cd07560">
    <property type="entry name" value="Peptidase_S41_CPP"/>
    <property type="match status" value="1"/>
</dbReference>
<comment type="similarity">
    <text evidence="1 5">Belongs to the peptidase S41A family.</text>
</comment>
<dbReference type="OrthoDB" id="9812068at2"/>